<evidence type="ECO:0000256" key="13">
    <source>
        <dbReference type="ARBA" id="ARBA00023209"/>
    </source>
</evidence>
<gene>
    <name evidence="19" type="primary">pgsA</name>
    <name evidence="19" type="ORF">KCG48_09450</name>
</gene>
<evidence type="ECO:0000256" key="17">
    <source>
        <dbReference type="RuleBase" id="RU003750"/>
    </source>
</evidence>
<dbReference type="RefSeq" id="WP_211801635.1">
    <property type="nucleotide sequence ID" value="NZ_JAGSCS010000012.1"/>
</dbReference>
<dbReference type="NCBIfam" id="TIGR00560">
    <property type="entry name" value="pgsA"/>
    <property type="match status" value="1"/>
</dbReference>
<evidence type="ECO:0000256" key="5">
    <source>
        <dbReference type="ARBA" id="ARBA00013170"/>
    </source>
</evidence>
<proteinExistence type="inferred from homology"/>
<evidence type="ECO:0000256" key="8">
    <source>
        <dbReference type="ARBA" id="ARBA00022679"/>
    </source>
</evidence>
<dbReference type="GO" id="GO:0016020">
    <property type="term" value="C:membrane"/>
    <property type="evidence" value="ECO:0007669"/>
    <property type="project" value="UniProtKB-SubCell"/>
</dbReference>
<dbReference type="EMBL" id="JAGSCS010000012">
    <property type="protein sequence ID" value="MBR0576565.1"/>
    <property type="molecule type" value="Genomic_DNA"/>
</dbReference>
<protein>
    <recommendedName>
        <fullName evidence="6 16">CDP-diacylglycerol--glycerol-3-phosphate 3-phosphatidyltransferase</fullName>
        <ecNumber evidence="5 16">2.7.8.5</ecNumber>
    </recommendedName>
</protein>
<evidence type="ECO:0000256" key="12">
    <source>
        <dbReference type="ARBA" id="ARBA00023136"/>
    </source>
</evidence>
<dbReference type="GO" id="GO:0046474">
    <property type="term" value="P:glycerophospholipid biosynthetic process"/>
    <property type="evidence" value="ECO:0007669"/>
    <property type="project" value="TreeGrafter"/>
</dbReference>
<dbReference type="InterPro" id="IPR004570">
    <property type="entry name" value="Phosphatidylglycerol_P_synth"/>
</dbReference>
<dbReference type="Pfam" id="PF01066">
    <property type="entry name" value="CDP-OH_P_transf"/>
    <property type="match status" value="1"/>
</dbReference>
<name>A0A941HR18_9CLOT</name>
<keyword evidence="20" id="KW-1185">Reference proteome</keyword>
<evidence type="ECO:0000256" key="9">
    <source>
        <dbReference type="ARBA" id="ARBA00022692"/>
    </source>
</evidence>
<evidence type="ECO:0000313" key="19">
    <source>
        <dbReference type="EMBL" id="MBR0576565.1"/>
    </source>
</evidence>
<evidence type="ECO:0000313" key="20">
    <source>
        <dbReference type="Proteomes" id="UP000675379"/>
    </source>
</evidence>
<dbReference type="InterPro" id="IPR050324">
    <property type="entry name" value="CDP-alcohol_PTase-I"/>
</dbReference>
<comment type="pathway">
    <text evidence="3">Phospholipid metabolism; phosphatidylglycerol biosynthesis; phosphatidylglycerol from CDP-diacylglycerol: step 1/2.</text>
</comment>
<evidence type="ECO:0000256" key="11">
    <source>
        <dbReference type="ARBA" id="ARBA00023098"/>
    </source>
</evidence>
<feature type="transmembrane region" description="Helical" evidence="18">
    <location>
        <begin position="39"/>
        <end position="60"/>
    </location>
</feature>
<dbReference type="EC" id="2.7.8.5" evidence="5 16"/>
<evidence type="ECO:0000256" key="14">
    <source>
        <dbReference type="ARBA" id="ARBA00023264"/>
    </source>
</evidence>
<comment type="similarity">
    <text evidence="4 17">Belongs to the CDP-alcohol phosphatidyltransferase class-I family.</text>
</comment>
<comment type="subcellular location">
    <subcellularLocation>
        <location evidence="2">Membrane</location>
        <topology evidence="2">Multi-pass membrane protein</topology>
    </subcellularLocation>
</comment>
<comment type="catalytic activity">
    <reaction evidence="15">
        <text>a CDP-1,2-diacyl-sn-glycerol + sn-glycerol 3-phosphate = a 1,2-diacyl-sn-glycero-3-phospho-(1'-sn-glycero-3'-phosphate) + CMP + H(+)</text>
        <dbReference type="Rhea" id="RHEA:12593"/>
        <dbReference type="ChEBI" id="CHEBI:15378"/>
        <dbReference type="ChEBI" id="CHEBI:57597"/>
        <dbReference type="ChEBI" id="CHEBI:58332"/>
        <dbReference type="ChEBI" id="CHEBI:60110"/>
        <dbReference type="ChEBI" id="CHEBI:60377"/>
        <dbReference type="EC" id="2.7.8.5"/>
    </reaction>
</comment>
<evidence type="ECO:0000256" key="18">
    <source>
        <dbReference type="SAM" id="Phobius"/>
    </source>
</evidence>
<keyword evidence="11" id="KW-0443">Lipid metabolism</keyword>
<keyword evidence="10 18" id="KW-1133">Transmembrane helix</keyword>
<feature type="transmembrane region" description="Helical" evidence="18">
    <location>
        <begin position="67"/>
        <end position="92"/>
    </location>
</feature>
<organism evidence="19 20">
    <name type="scientific">Proteiniclasticum sediminis</name>
    <dbReference type="NCBI Taxonomy" id="2804028"/>
    <lineage>
        <taxon>Bacteria</taxon>
        <taxon>Bacillati</taxon>
        <taxon>Bacillota</taxon>
        <taxon>Clostridia</taxon>
        <taxon>Eubacteriales</taxon>
        <taxon>Clostridiaceae</taxon>
        <taxon>Proteiniclasticum</taxon>
    </lineage>
</organism>
<dbReference type="InterPro" id="IPR043130">
    <property type="entry name" value="CDP-OH_PTrfase_TM_dom"/>
</dbReference>
<evidence type="ECO:0000256" key="7">
    <source>
        <dbReference type="ARBA" id="ARBA00022516"/>
    </source>
</evidence>
<dbReference type="InterPro" id="IPR048254">
    <property type="entry name" value="CDP_ALCOHOL_P_TRANSF_CS"/>
</dbReference>
<keyword evidence="9 18" id="KW-0812">Transmembrane</keyword>
<evidence type="ECO:0000256" key="10">
    <source>
        <dbReference type="ARBA" id="ARBA00022989"/>
    </source>
</evidence>
<comment type="function">
    <text evidence="1">This protein catalyzes the committed step to the synthesis of the acidic phospholipids.</text>
</comment>
<dbReference type="PANTHER" id="PTHR14269">
    <property type="entry name" value="CDP-DIACYLGLYCEROL--GLYCEROL-3-PHOSPHATE 3-PHOSPHATIDYLTRANSFERASE-RELATED"/>
    <property type="match status" value="1"/>
</dbReference>
<evidence type="ECO:0000256" key="1">
    <source>
        <dbReference type="ARBA" id="ARBA00003973"/>
    </source>
</evidence>
<dbReference type="GO" id="GO:0008444">
    <property type="term" value="F:CDP-diacylglycerol-glycerol-3-phosphate 3-phosphatidyltransferase activity"/>
    <property type="evidence" value="ECO:0007669"/>
    <property type="project" value="UniProtKB-UniRule"/>
</dbReference>
<keyword evidence="12 18" id="KW-0472">Membrane</keyword>
<dbReference type="Proteomes" id="UP000675379">
    <property type="component" value="Unassembled WGS sequence"/>
</dbReference>
<feature type="transmembrane region" description="Helical" evidence="18">
    <location>
        <begin position="153"/>
        <end position="171"/>
    </location>
</feature>
<dbReference type="Gene3D" id="1.20.120.1760">
    <property type="match status" value="1"/>
</dbReference>
<evidence type="ECO:0000256" key="15">
    <source>
        <dbReference type="ARBA" id="ARBA00048586"/>
    </source>
</evidence>
<keyword evidence="7" id="KW-0444">Lipid biosynthesis</keyword>
<evidence type="ECO:0000256" key="3">
    <source>
        <dbReference type="ARBA" id="ARBA00005042"/>
    </source>
</evidence>
<feature type="transmembrane region" description="Helical" evidence="18">
    <location>
        <begin position="12"/>
        <end position="33"/>
    </location>
</feature>
<evidence type="ECO:0000256" key="6">
    <source>
        <dbReference type="ARBA" id="ARBA00014944"/>
    </source>
</evidence>
<sequence>MKRLRAASRNMNLPNMITLFRLVLIPVFLFVYFKNPEQNLIPSVLIFFVAGFSDFLDGYLARKKNLVTVFGTVMDPLADKLMLLTVIISYAITGVIPYSILILVAVKEILMIIGGVVVYKMGIINPANKLGKFVTFSFYFGILILLFSHTWGVYFLFISALLGFVAGSTYVRTTWKKHQEQKQEPGPSSEKQ</sequence>
<dbReference type="PROSITE" id="PS00379">
    <property type="entry name" value="CDP_ALCOHOL_P_TRANSF"/>
    <property type="match status" value="1"/>
</dbReference>
<accession>A0A941HR18</accession>
<keyword evidence="14" id="KW-1208">Phospholipid metabolism</keyword>
<keyword evidence="8 17" id="KW-0808">Transferase</keyword>
<dbReference type="AlphaFoldDB" id="A0A941HR18"/>
<dbReference type="PIRSF" id="PIRSF000847">
    <property type="entry name" value="Phos_ph_gly_syn"/>
    <property type="match status" value="1"/>
</dbReference>
<reference evidence="19" key="1">
    <citation type="submission" date="2021-04" db="EMBL/GenBank/DDBJ databases">
        <title>Proteiniclasticum sedimins sp. nov., an obligate anaerobic bacterium isolated from anaerobic sludge.</title>
        <authorList>
            <person name="Liu J."/>
        </authorList>
    </citation>
    <scope>NUCLEOTIDE SEQUENCE</scope>
    <source>
        <strain evidence="19">BAD-10</strain>
    </source>
</reference>
<evidence type="ECO:0000256" key="4">
    <source>
        <dbReference type="ARBA" id="ARBA00010441"/>
    </source>
</evidence>
<dbReference type="PANTHER" id="PTHR14269:SF62">
    <property type="entry name" value="CDP-DIACYLGLYCEROL--GLYCEROL-3-PHOSPHATE 3-PHOSPHATIDYLTRANSFERASE 1, CHLOROPLASTIC"/>
    <property type="match status" value="1"/>
</dbReference>
<evidence type="ECO:0000256" key="2">
    <source>
        <dbReference type="ARBA" id="ARBA00004141"/>
    </source>
</evidence>
<dbReference type="InterPro" id="IPR000462">
    <property type="entry name" value="CDP-OH_P_trans"/>
</dbReference>
<evidence type="ECO:0000256" key="16">
    <source>
        <dbReference type="NCBIfam" id="TIGR00560"/>
    </source>
</evidence>
<comment type="caution">
    <text evidence="19">The sequence shown here is derived from an EMBL/GenBank/DDBJ whole genome shotgun (WGS) entry which is preliminary data.</text>
</comment>
<keyword evidence="13" id="KW-0594">Phospholipid biosynthesis</keyword>